<evidence type="ECO:0000313" key="1">
    <source>
        <dbReference type="EMBL" id="CCK77675.1"/>
    </source>
</evidence>
<dbReference type="OrthoDB" id="5705783at2"/>
<dbReference type="KEGG" id="oai:OLEAN_C34990"/>
<dbReference type="STRING" id="698738.OLEAN_C34990"/>
<evidence type="ECO:0000313" key="2">
    <source>
        <dbReference type="Proteomes" id="UP000032749"/>
    </source>
</evidence>
<dbReference type="GO" id="GO:0003676">
    <property type="term" value="F:nucleic acid binding"/>
    <property type="evidence" value="ECO:0007669"/>
    <property type="project" value="InterPro"/>
</dbReference>
<dbReference type="InterPro" id="IPR012337">
    <property type="entry name" value="RNaseH-like_sf"/>
</dbReference>
<protein>
    <recommendedName>
        <fullName evidence="3">Exonuclease domain-containing protein</fullName>
    </recommendedName>
</protein>
<dbReference type="Proteomes" id="UP000032749">
    <property type="component" value="Chromosome"/>
</dbReference>
<sequence>MATDVNTAPPIIDLEASGFGRGSYPIEVGFALENRDIHSFLIKPEEDWTHWCKDAEQIHGISREQLKAEGMCIEDIALKLNEMLRGQTLYSDAWSFDSSWIGRLFDSAGIVQRFRIETINKLLKPDQVEFWHPTKEAVLQELGLRAHRAGIDVQVLQETYLRIANMS</sequence>
<proteinExistence type="predicted"/>
<dbReference type="InterPro" id="IPR036397">
    <property type="entry name" value="RNaseH_sf"/>
</dbReference>
<evidence type="ECO:0008006" key="3">
    <source>
        <dbReference type="Google" id="ProtNLM"/>
    </source>
</evidence>
<keyword evidence="2" id="KW-1185">Reference proteome</keyword>
<dbReference type="SUPFAM" id="SSF53098">
    <property type="entry name" value="Ribonuclease H-like"/>
    <property type="match status" value="1"/>
</dbReference>
<dbReference type="HOGENOM" id="CLU_117593_1_0_6"/>
<name>R4YRW0_OLEAN</name>
<accession>R4YRW0</accession>
<dbReference type="EMBL" id="FO203512">
    <property type="protein sequence ID" value="CCK77675.1"/>
    <property type="molecule type" value="Genomic_DNA"/>
</dbReference>
<reference evidence="1 2" key="1">
    <citation type="journal article" date="2013" name="Nat. Commun.">
        <title>Genome sequence and functional genomic analysis of the oil-degrading bacterium Oleispira antarctica.</title>
        <authorList>
            <person name="Kube M."/>
            <person name="Chernikova T.N."/>
            <person name="Al-Ramahi Y."/>
            <person name="Beloqui A."/>
            <person name="Lopez-Cortez N."/>
            <person name="Guazzaroni M.E."/>
            <person name="Heipieper H.J."/>
            <person name="Klages S."/>
            <person name="Kotsyurbenko O.R."/>
            <person name="Langer I."/>
            <person name="Nechitaylo T.Y."/>
            <person name="Lunsdorf H."/>
            <person name="Fernandez M."/>
            <person name="Juarez S."/>
            <person name="Ciordia S."/>
            <person name="Singer A."/>
            <person name="Kagan O."/>
            <person name="Egorova O."/>
            <person name="Petit P.A."/>
            <person name="Stogios P."/>
            <person name="Kim Y."/>
            <person name="Tchigvintsev A."/>
            <person name="Flick R."/>
            <person name="Denaro R."/>
            <person name="Genovese M."/>
            <person name="Albar J.P."/>
            <person name="Reva O.N."/>
            <person name="Martinez-Gomariz M."/>
            <person name="Tran H."/>
            <person name="Ferrer M."/>
            <person name="Savchenko A."/>
            <person name="Yakunin A.F."/>
            <person name="Yakimov M.M."/>
            <person name="Golyshina O.V."/>
            <person name="Reinhardt R."/>
            <person name="Golyshin P.N."/>
        </authorList>
    </citation>
    <scope>NUCLEOTIDE SEQUENCE [LARGE SCALE GENOMIC DNA]</scope>
</reference>
<dbReference type="Gene3D" id="3.30.420.10">
    <property type="entry name" value="Ribonuclease H-like superfamily/Ribonuclease H"/>
    <property type="match status" value="1"/>
</dbReference>
<dbReference type="AlphaFoldDB" id="R4YRW0"/>
<organism evidence="1 2">
    <name type="scientific">Oleispira antarctica RB-8</name>
    <dbReference type="NCBI Taxonomy" id="698738"/>
    <lineage>
        <taxon>Bacteria</taxon>
        <taxon>Pseudomonadati</taxon>
        <taxon>Pseudomonadota</taxon>
        <taxon>Gammaproteobacteria</taxon>
        <taxon>Oceanospirillales</taxon>
        <taxon>Oceanospirillaceae</taxon>
        <taxon>Oleispira</taxon>
    </lineage>
</organism>
<gene>
    <name evidence="1" type="ORF">OLEAN_C34990</name>
</gene>
<dbReference type="PATRIC" id="fig|698738.3.peg.3641"/>